<organism evidence="2 3">
    <name type="scientific">Geodia barretti</name>
    <name type="common">Barrett's horny sponge</name>
    <dbReference type="NCBI Taxonomy" id="519541"/>
    <lineage>
        <taxon>Eukaryota</taxon>
        <taxon>Metazoa</taxon>
        <taxon>Porifera</taxon>
        <taxon>Demospongiae</taxon>
        <taxon>Heteroscleromorpha</taxon>
        <taxon>Tetractinellida</taxon>
        <taxon>Astrophorina</taxon>
        <taxon>Geodiidae</taxon>
        <taxon>Geodia</taxon>
    </lineage>
</organism>
<evidence type="ECO:0000313" key="3">
    <source>
        <dbReference type="Proteomes" id="UP001174909"/>
    </source>
</evidence>
<sequence>MSQELNATFEGVWLLVVYWNNVYSRSDNQPNRFQAVLVTDGTKSYCLFIYNCGFLRFSGAAIGFSASGNFFFNHRHSRWSDSKEVACSNRPDSDWNTLVYALHYDGMKK</sequence>
<evidence type="ECO:0000259" key="1">
    <source>
        <dbReference type="Pfam" id="PF06119"/>
    </source>
</evidence>
<reference evidence="2" key="1">
    <citation type="submission" date="2023-03" db="EMBL/GenBank/DDBJ databases">
        <authorList>
            <person name="Steffen K."/>
            <person name="Cardenas P."/>
        </authorList>
    </citation>
    <scope>NUCLEOTIDE SEQUENCE</scope>
</reference>
<keyword evidence="3" id="KW-1185">Reference proteome</keyword>
<dbReference type="Proteomes" id="UP001174909">
    <property type="component" value="Unassembled WGS sequence"/>
</dbReference>
<name>A0AA35TCP4_GEOBA</name>
<evidence type="ECO:0000313" key="2">
    <source>
        <dbReference type="EMBL" id="CAI8045539.1"/>
    </source>
</evidence>
<dbReference type="EMBL" id="CASHTH010003478">
    <property type="protein sequence ID" value="CAI8045539.1"/>
    <property type="molecule type" value="Genomic_DNA"/>
</dbReference>
<dbReference type="InterPro" id="IPR003886">
    <property type="entry name" value="NIDO_dom"/>
</dbReference>
<protein>
    <recommendedName>
        <fullName evidence="1">NIDO domain-containing protein</fullName>
    </recommendedName>
</protein>
<comment type="caution">
    <text evidence="2">The sequence shown here is derived from an EMBL/GenBank/DDBJ whole genome shotgun (WGS) entry which is preliminary data.</text>
</comment>
<accession>A0AA35TCP4</accession>
<dbReference type="Pfam" id="PF06119">
    <property type="entry name" value="NIDO"/>
    <property type="match status" value="1"/>
</dbReference>
<dbReference type="AlphaFoldDB" id="A0AA35TCP4"/>
<dbReference type="GO" id="GO:0007160">
    <property type="term" value="P:cell-matrix adhesion"/>
    <property type="evidence" value="ECO:0007669"/>
    <property type="project" value="InterPro"/>
</dbReference>
<gene>
    <name evidence="2" type="ORF">GBAR_LOCUS25186</name>
</gene>
<feature type="domain" description="NIDO" evidence="1">
    <location>
        <begin position="7"/>
        <end position="60"/>
    </location>
</feature>
<proteinExistence type="predicted"/>